<reference evidence="1 2" key="1">
    <citation type="submission" date="2015-11" db="EMBL/GenBank/DDBJ databases">
        <title>Draft Genome Sequence of the Strain BR 10423 (Rhizobium sp.) isolated from nodules of Mimosa pudica.</title>
        <authorList>
            <person name="Barauna A.C."/>
            <person name="Zilli J.E."/>
            <person name="Simoes-Araujo J.L."/>
            <person name="Reis V.M."/>
            <person name="James E.K."/>
            <person name="Reis F.B.Jr."/>
            <person name="Rouws L.F."/>
            <person name="Passos S.R."/>
            <person name="Gois S.R."/>
        </authorList>
    </citation>
    <scope>NUCLEOTIDE SEQUENCE [LARGE SCALE GENOMIC DNA]</scope>
    <source>
        <strain evidence="1 2">BR10423</strain>
    </source>
</reference>
<gene>
    <name evidence="1" type="ORF">AS026_10375</name>
</gene>
<dbReference type="SUPFAM" id="SSF46785">
    <property type="entry name" value="Winged helix' DNA-binding domain"/>
    <property type="match status" value="1"/>
</dbReference>
<comment type="caution">
    <text evidence="1">The sequence shown here is derived from an EMBL/GenBank/DDBJ whole genome shotgun (WGS) entry which is preliminary data.</text>
</comment>
<evidence type="ECO:0000313" key="2">
    <source>
        <dbReference type="Proteomes" id="UP000068164"/>
    </source>
</evidence>
<dbReference type="EMBL" id="LNCD01000088">
    <property type="protein sequence ID" value="KWV49709.1"/>
    <property type="molecule type" value="Genomic_DNA"/>
</dbReference>
<evidence type="ECO:0000313" key="1">
    <source>
        <dbReference type="EMBL" id="KWV49709.1"/>
    </source>
</evidence>
<dbReference type="InterPro" id="IPR036390">
    <property type="entry name" value="WH_DNA-bd_sf"/>
</dbReference>
<dbReference type="Proteomes" id="UP000068164">
    <property type="component" value="Unassembled WGS sequence"/>
</dbReference>
<evidence type="ECO:0008006" key="3">
    <source>
        <dbReference type="Google" id="ProtNLM"/>
    </source>
</evidence>
<proteinExistence type="predicted"/>
<keyword evidence="2" id="KW-1185">Reference proteome</keyword>
<organism evidence="1 2">
    <name type="scientific">Rhizobium altiplani</name>
    <dbReference type="NCBI Taxonomy" id="1864509"/>
    <lineage>
        <taxon>Bacteria</taxon>
        <taxon>Pseudomonadati</taxon>
        <taxon>Pseudomonadota</taxon>
        <taxon>Alphaproteobacteria</taxon>
        <taxon>Hyphomicrobiales</taxon>
        <taxon>Rhizobiaceae</taxon>
        <taxon>Rhizobium/Agrobacterium group</taxon>
        <taxon>Rhizobium</taxon>
    </lineage>
</organism>
<dbReference type="RefSeq" id="WP_062371696.1">
    <property type="nucleotide sequence ID" value="NZ_LNCD01000088.1"/>
</dbReference>
<name>A0A109JIZ9_9HYPH</name>
<sequence>MRKHITDLILSGEIMNYGKWLSTVVGELASSIDDLDNMSPIAMLPLAGIAANNGISASRLAIACDMELHEVEKQIDSLCEFGFITNEDDTFNLTIKGEKTFNAFGRSMILYEKFQLGRRKEEVDRISTIMNDVDKF</sequence>
<protein>
    <recommendedName>
        <fullName evidence="3">ArnR1-like winged helix-turn-helix domain-containing protein</fullName>
    </recommendedName>
</protein>
<dbReference type="AlphaFoldDB" id="A0A109JIZ9"/>
<accession>A0A109JIZ9</accession>